<feature type="transmembrane region" description="Helical" evidence="8">
    <location>
        <begin position="87"/>
        <end position="107"/>
    </location>
</feature>
<evidence type="ECO:0000256" key="8">
    <source>
        <dbReference type="RuleBase" id="RU363032"/>
    </source>
</evidence>
<feature type="transmembrane region" description="Helical" evidence="8">
    <location>
        <begin position="119"/>
        <end position="139"/>
    </location>
</feature>
<name>A0A1V8RSE8_9HYPH</name>
<dbReference type="GO" id="GO:0005886">
    <property type="term" value="C:plasma membrane"/>
    <property type="evidence" value="ECO:0007669"/>
    <property type="project" value="UniProtKB-SubCell"/>
</dbReference>
<keyword evidence="6 8" id="KW-1133">Transmembrane helix</keyword>
<evidence type="ECO:0000313" key="11">
    <source>
        <dbReference type="Proteomes" id="UP000191905"/>
    </source>
</evidence>
<evidence type="ECO:0000256" key="1">
    <source>
        <dbReference type="ARBA" id="ARBA00004429"/>
    </source>
</evidence>
<feature type="transmembrane region" description="Helical" evidence="8">
    <location>
        <begin position="272"/>
        <end position="292"/>
    </location>
</feature>
<evidence type="ECO:0000256" key="5">
    <source>
        <dbReference type="ARBA" id="ARBA00022692"/>
    </source>
</evidence>
<organism evidence="10 11">
    <name type="scientific">Manganibacter manganicus</name>
    <dbReference type="NCBI Taxonomy" id="1873176"/>
    <lineage>
        <taxon>Bacteria</taxon>
        <taxon>Pseudomonadati</taxon>
        <taxon>Pseudomonadota</taxon>
        <taxon>Alphaproteobacteria</taxon>
        <taxon>Hyphomicrobiales</taxon>
        <taxon>Phyllobacteriaceae</taxon>
        <taxon>Manganibacter</taxon>
    </lineage>
</organism>
<evidence type="ECO:0000256" key="4">
    <source>
        <dbReference type="ARBA" id="ARBA00022519"/>
    </source>
</evidence>
<dbReference type="InterPro" id="IPR035906">
    <property type="entry name" value="MetI-like_sf"/>
</dbReference>
<dbReference type="STRING" id="1873176.BFN67_16515"/>
<dbReference type="Gene3D" id="1.10.3720.10">
    <property type="entry name" value="MetI-like"/>
    <property type="match status" value="2"/>
</dbReference>
<feature type="domain" description="ABC transmembrane type-1" evidence="9">
    <location>
        <begin position="375"/>
        <end position="565"/>
    </location>
</feature>
<dbReference type="PROSITE" id="PS50928">
    <property type="entry name" value="ABC_TM1"/>
    <property type="match status" value="2"/>
</dbReference>
<evidence type="ECO:0000256" key="2">
    <source>
        <dbReference type="ARBA" id="ARBA00022448"/>
    </source>
</evidence>
<keyword evidence="3" id="KW-1003">Cell membrane</keyword>
<dbReference type="EMBL" id="MDET01000011">
    <property type="protein sequence ID" value="OQM76044.1"/>
    <property type="molecule type" value="Genomic_DNA"/>
</dbReference>
<sequence>MAEENADVATASAWRWRMPAAGNRTQAFVTLIILLVCGFLVLYPIFFLVTESLNVGDPQIFPPEELGLANYLDSVLDWRVIGNTLRVAFSATVISVCVGFILAWILTRTKIPGRGLLERLIEIPFYVTPLVGALAWAILAAPKSGFINQAWVYFGGSGHIVDIYTPEGVAWVMALFEGTVAFVMISAAMKSMDPSLEESSRVMGAGKLRTMFKVTLPLVFPAVMGAFIFVFAEMLGSFAAALVLGIPGRFYVITTAIWELTLSYPPDYGRAAALGISLFAVMFAMLALYRWIVRRGSYATISGKAFQPRLIDAGRSGWFLLGFCWLYVVVAVGLPLAALVLTSFQRFATVIMSQSEFTLANYATALSLDSIRSAIGNSLLLGFGVATIGVFLMLLLVWIIYRSRAPGRGAIEYIVMFPQAVPRMVFGLALLWAWLNMPIPIYGTLWLLAIAYFTVLLPLGVRTLAGVVLQIDRSLEECARVCGASWGQQLRTVTLPLMRPGMISAWVLLFIASVRELGVSIYLMGPNSKVIAPAIVSSWSSSGTELTAAMAVIQTGTVLIAVLCLFYVSRRYSSLNAEKGGQA</sequence>
<evidence type="ECO:0000256" key="7">
    <source>
        <dbReference type="ARBA" id="ARBA00023136"/>
    </source>
</evidence>
<feature type="transmembrane region" description="Helical" evidence="8">
    <location>
        <begin position="27"/>
        <end position="49"/>
    </location>
</feature>
<feature type="domain" description="ABC transmembrane type-1" evidence="9">
    <location>
        <begin position="81"/>
        <end position="289"/>
    </location>
</feature>
<dbReference type="Proteomes" id="UP000191905">
    <property type="component" value="Unassembled WGS sequence"/>
</dbReference>
<evidence type="ECO:0000256" key="3">
    <source>
        <dbReference type="ARBA" id="ARBA00022475"/>
    </source>
</evidence>
<proteinExistence type="inferred from homology"/>
<dbReference type="SUPFAM" id="SSF161098">
    <property type="entry name" value="MetI-like"/>
    <property type="match status" value="2"/>
</dbReference>
<feature type="transmembrane region" description="Helical" evidence="8">
    <location>
        <begin position="380"/>
        <end position="401"/>
    </location>
</feature>
<protein>
    <recommendedName>
        <fullName evidence="9">ABC transmembrane type-1 domain-containing protein</fullName>
    </recommendedName>
</protein>
<gene>
    <name evidence="10" type="ORF">BFN67_16515</name>
</gene>
<feature type="transmembrane region" description="Helical" evidence="8">
    <location>
        <begin position="413"/>
        <end position="435"/>
    </location>
</feature>
<dbReference type="PANTHER" id="PTHR43357:SF4">
    <property type="entry name" value="INNER MEMBRANE ABC TRANSPORTER PERMEASE PROTEIN YDCV"/>
    <property type="match status" value="1"/>
</dbReference>
<feature type="transmembrane region" description="Helical" evidence="8">
    <location>
        <begin position="169"/>
        <end position="189"/>
    </location>
</feature>
<keyword evidence="11" id="KW-1185">Reference proteome</keyword>
<comment type="similarity">
    <text evidence="8">Belongs to the binding-protein-dependent transport system permease family.</text>
</comment>
<feature type="transmembrane region" description="Helical" evidence="8">
    <location>
        <begin position="441"/>
        <end position="461"/>
    </location>
</feature>
<keyword evidence="5 8" id="KW-0812">Transmembrane</keyword>
<dbReference type="GO" id="GO:0055085">
    <property type="term" value="P:transmembrane transport"/>
    <property type="evidence" value="ECO:0007669"/>
    <property type="project" value="InterPro"/>
</dbReference>
<feature type="transmembrane region" description="Helical" evidence="8">
    <location>
        <begin position="546"/>
        <end position="568"/>
    </location>
</feature>
<comment type="caution">
    <text evidence="10">The sequence shown here is derived from an EMBL/GenBank/DDBJ whole genome shotgun (WGS) entry which is preliminary data.</text>
</comment>
<dbReference type="Pfam" id="PF00528">
    <property type="entry name" value="BPD_transp_1"/>
    <property type="match status" value="2"/>
</dbReference>
<keyword evidence="7 8" id="KW-0472">Membrane</keyword>
<accession>A0A1V8RSE8</accession>
<feature type="transmembrane region" description="Helical" evidence="8">
    <location>
        <begin position="505"/>
        <end position="526"/>
    </location>
</feature>
<evidence type="ECO:0000313" key="10">
    <source>
        <dbReference type="EMBL" id="OQM76044.1"/>
    </source>
</evidence>
<feature type="transmembrane region" description="Helical" evidence="8">
    <location>
        <begin position="318"/>
        <end position="340"/>
    </location>
</feature>
<keyword evidence="2 8" id="KW-0813">Transport</keyword>
<dbReference type="PANTHER" id="PTHR43357">
    <property type="entry name" value="INNER MEMBRANE ABC TRANSPORTER PERMEASE PROTEIN YDCV"/>
    <property type="match status" value="1"/>
</dbReference>
<dbReference type="AlphaFoldDB" id="A0A1V8RSE8"/>
<evidence type="ECO:0000256" key="6">
    <source>
        <dbReference type="ARBA" id="ARBA00022989"/>
    </source>
</evidence>
<dbReference type="InterPro" id="IPR000515">
    <property type="entry name" value="MetI-like"/>
</dbReference>
<keyword evidence="4" id="KW-0997">Cell inner membrane</keyword>
<feature type="transmembrane region" description="Helical" evidence="8">
    <location>
        <begin position="210"/>
        <end position="232"/>
    </location>
</feature>
<dbReference type="CDD" id="cd06261">
    <property type="entry name" value="TM_PBP2"/>
    <property type="match status" value="2"/>
</dbReference>
<reference evidence="10" key="1">
    <citation type="journal article" date="2016" name="Int. J. Syst. Evol. Microbiol.">
        <title>Pseudaminobacter manganicus sp. nov., isolated from sludge of a manganese mine.</title>
        <authorList>
            <person name="Li J."/>
            <person name="Huang J."/>
            <person name="Liao S."/>
            <person name="Wang G."/>
        </authorList>
    </citation>
    <scope>NUCLEOTIDE SEQUENCE [LARGE SCALE GENOMIC DNA]</scope>
    <source>
        <strain evidence="10">JH-7</strain>
    </source>
</reference>
<comment type="subcellular location">
    <subcellularLocation>
        <location evidence="1">Cell inner membrane</location>
        <topology evidence="1">Multi-pass membrane protein</topology>
    </subcellularLocation>
    <subcellularLocation>
        <location evidence="8">Cell membrane</location>
        <topology evidence="8">Multi-pass membrane protein</topology>
    </subcellularLocation>
</comment>
<evidence type="ECO:0000259" key="9">
    <source>
        <dbReference type="PROSITE" id="PS50928"/>
    </source>
</evidence>